<evidence type="ECO:0000313" key="2">
    <source>
        <dbReference type="Proteomes" id="UP001597231"/>
    </source>
</evidence>
<dbReference type="Proteomes" id="UP001597231">
    <property type="component" value="Unassembled WGS sequence"/>
</dbReference>
<name>A0ABW3U157_9BACL</name>
<dbReference type="EMBL" id="JBHTLT010000124">
    <property type="protein sequence ID" value="MFD1206467.1"/>
    <property type="molecule type" value="Genomic_DNA"/>
</dbReference>
<evidence type="ECO:0000313" key="1">
    <source>
        <dbReference type="EMBL" id="MFD1206467.1"/>
    </source>
</evidence>
<protein>
    <submittedName>
        <fullName evidence="1">Uncharacterized protein</fullName>
    </submittedName>
</protein>
<comment type="caution">
    <text evidence="1">The sequence shown here is derived from an EMBL/GenBank/DDBJ whole genome shotgun (WGS) entry which is preliminary data.</text>
</comment>
<organism evidence="1 2">
    <name type="scientific">Sporosarcina contaminans</name>
    <dbReference type="NCBI Taxonomy" id="633403"/>
    <lineage>
        <taxon>Bacteria</taxon>
        <taxon>Bacillati</taxon>
        <taxon>Bacillota</taxon>
        <taxon>Bacilli</taxon>
        <taxon>Bacillales</taxon>
        <taxon>Caryophanaceae</taxon>
        <taxon>Sporosarcina</taxon>
    </lineage>
</organism>
<reference evidence="2" key="1">
    <citation type="journal article" date="2019" name="Int. J. Syst. Evol. Microbiol.">
        <title>The Global Catalogue of Microorganisms (GCM) 10K type strain sequencing project: providing services to taxonomists for standard genome sequencing and annotation.</title>
        <authorList>
            <consortium name="The Broad Institute Genomics Platform"/>
            <consortium name="The Broad Institute Genome Sequencing Center for Infectious Disease"/>
            <person name="Wu L."/>
            <person name="Ma J."/>
        </authorList>
    </citation>
    <scope>NUCLEOTIDE SEQUENCE [LARGE SCALE GENOMIC DNA]</scope>
    <source>
        <strain evidence="2">CCUG 53915</strain>
    </source>
</reference>
<sequence length="50" mass="5445">MSLNFIIIGLRILIGSLSYPIVKEGCTDEIGYAVAGLTVRTSILKKIHII</sequence>
<proteinExistence type="predicted"/>
<accession>A0ABW3U157</accession>
<keyword evidence="2" id="KW-1185">Reference proteome</keyword>
<gene>
    <name evidence="1" type="ORF">ACFQ38_15325</name>
</gene>
<dbReference type="RefSeq" id="WP_336824837.1">
    <property type="nucleotide sequence ID" value="NZ_JBHTLT010000124.1"/>
</dbReference>